<dbReference type="AlphaFoldDB" id="A0A2A9EWP8"/>
<evidence type="ECO:0000256" key="10">
    <source>
        <dbReference type="ARBA" id="ARBA00047493"/>
    </source>
</evidence>
<dbReference type="InterPro" id="IPR018109">
    <property type="entry name" value="Folylpolyglutamate_synth_CS"/>
</dbReference>
<name>A0A2A9EWP8_9MICO</name>
<evidence type="ECO:0000313" key="14">
    <source>
        <dbReference type="Proteomes" id="UP000224130"/>
    </source>
</evidence>
<dbReference type="GO" id="GO:0004326">
    <property type="term" value="F:tetrahydrofolylpolyglutamate synthase activity"/>
    <property type="evidence" value="ECO:0007669"/>
    <property type="project" value="UniProtKB-EC"/>
</dbReference>
<protein>
    <recommendedName>
        <fullName evidence="3">tetrahydrofolate synthase</fullName>
        <ecNumber evidence="3">6.3.2.17</ecNumber>
    </recommendedName>
    <alternativeName>
        <fullName evidence="9">Tetrahydrofolylpolyglutamate synthase</fullName>
    </alternativeName>
</protein>
<keyword evidence="7" id="KW-0067">ATP-binding</keyword>
<dbReference type="PROSITE" id="PS01011">
    <property type="entry name" value="FOLYLPOLYGLU_SYNT_1"/>
    <property type="match status" value="1"/>
</dbReference>
<dbReference type="RefSeq" id="WP_098463192.1">
    <property type="nucleotide sequence ID" value="NZ_PDJJ01000001.1"/>
</dbReference>
<keyword evidence="4" id="KW-0436">Ligase</keyword>
<dbReference type="EMBL" id="PDJJ01000001">
    <property type="protein sequence ID" value="PFG42732.1"/>
    <property type="molecule type" value="Genomic_DNA"/>
</dbReference>
<comment type="similarity">
    <text evidence="2">Belongs to the folylpolyglutamate synthase family.</text>
</comment>
<dbReference type="Gene3D" id="3.40.1190.10">
    <property type="entry name" value="Mur-like, catalytic domain"/>
    <property type="match status" value="1"/>
</dbReference>
<dbReference type="InterPro" id="IPR036615">
    <property type="entry name" value="Mur_ligase_C_dom_sf"/>
</dbReference>
<organism evidence="13 14">
    <name type="scientific">Isoptericola jiangsuensis</name>
    <dbReference type="NCBI Taxonomy" id="548579"/>
    <lineage>
        <taxon>Bacteria</taxon>
        <taxon>Bacillati</taxon>
        <taxon>Actinomycetota</taxon>
        <taxon>Actinomycetes</taxon>
        <taxon>Micrococcales</taxon>
        <taxon>Promicromonosporaceae</taxon>
        <taxon>Isoptericola</taxon>
    </lineage>
</organism>
<proteinExistence type="inferred from homology"/>
<comment type="catalytic activity">
    <reaction evidence="10">
        <text>(6S)-5,6,7,8-tetrahydrofolyl-(gamma-L-Glu)(n) + L-glutamate + ATP = (6S)-5,6,7,8-tetrahydrofolyl-(gamma-L-Glu)(n+1) + ADP + phosphate + H(+)</text>
        <dbReference type="Rhea" id="RHEA:10580"/>
        <dbReference type="Rhea" id="RHEA-COMP:14738"/>
        <dbReference type="Rhea" id="RHEA-COMP:14740"/>
        <dbReference type="ChEBI" id="CHEBI:15378"/>
        <dbReference type="ChEBI" id="CHEBI:29985"/>
        <dbReference type="ChEBI" id="CHEBI:30616"/>
        <dbReference type="ChEBI" id="CHEBI:43474"/>
        <dbReference type="ChEBI" id="CHEBI:141005"/>
        <dbReference type="ChEBI" id="CHEBI:456216"/>
        <dbReference type="EC" id="6.3.2.17"/>
    </reaction>
</comment>
<dbReference type="Proteomes" id="UP000224130">
    <property type="component" value="Unassembled WGS sequence"/>
</dbReference>
<dbReference type="PIRSF" id="PIRSF001563">
    <property type="entry name" value="Folylpolyglu_synth"/>
    <property type="match status" value="1"/>
</dbReference>
<evidence type="ECO:0000259" key="12">
    <source>
        <dbReference type="Pfam" id="PF08245"/>
    </source>
</evidence>
<dbReference type="Pfam" id="PF02875">
    <property type="entry name" value="Mur_ligase_C"/>
    <property type="match status" value="1"/>
</dbReference>
<evidence type="ECO:0000256" key="5">
    <source>
        <dbReference type="ARBA" id="ARBA00022723"/>
    </source>
</evidence>
<dbReference type="OrthoDB" id="9809356at2"/>
<evidence type="ECO:0000256" key="9">
    <source>
        <dbReference type="ARBA" id="ARBA00030592"/>
    </source>
</evidence>
<dbReference type="GO" id="GO:0005524">
    <property type="term" value="F:ATP binding"/>
    <property type="evidence" value="ECO:0007669"/>
    <property type="project" value="UniProtKB-KW"/>
</dbReference>
<dbReference type="InterPro" id="IPR013221">
    <property type="entry name" value="Mur_ligase_cen"/>
</dbReference>
<dbReference type="Pfam" id="PF08245">
    <property type="entry name" value="Mur_ligase_M"/>
    <property type="match status" value="1"/>
</dbReference>
<evidence type="ECO:0000259" key="11">
    <source>
        <dbReference type="Pfam" id="PF02875"/>
    </source>
</evidence>
<evidence type="ECO:0000256" key="4">
    <source>
        <dbReference type="ARBA" id="ARBA00022598"/>
    </source>
</evidence>
<dbReference type="SUPFAM" id="SSF53244">
    <property type="entry name" value="MurD-like peptide ligases, peptide-binding domain"/>
    <property type="match status" value="1"/>
</dbReference>
<dbReference type="NCBIfam" id="TIGR01499">
    <property type="entry name" value="folC"/>
    <property type="match status" value="1"/>
</dbReference>
<feature type="domain" description="Mur ligase C-terminal" evidence="11">
    <location>
        <begin position="327"/>
        <end position="443"/>
    </location>
</feature>
<dbReference type="SUPFAM" id="SSF53623">
    <property type="entry name" value="MurD-like peptide ligases, catalytic domain"/>
    <property type="match status" value="1"/>
</dbReference>
<dbReference type="GO" id="GO:0008841">
    <property type="term" value="F:dihydrofolate synthase activity"/>
    <property type="evidence" value="ECO:0007669"/>
    <property type="project" value="TreeGrafter"/>
</dbReference>
<evidence type="ECO:0000256" key="7">
    <source>
        <dbReference type="ARBA" id="ARBA00022840"/>
    </source>
</evidence>
<evidence type="ECO:0000256" key="8">
    <source>
        <dbReference type="ARBA" id="ARBA00022842"/>
    </source>
</evidence>
<reference evidence="13 14" key="1">
    <citation type="submission" date="2017-10" db="EMBL/GenBank/DDBJ databases">
        <title>Sequencing the genomes of 1000 actinobacteria strains.</title>
        <authorList>
            <person name="Klenk H.-P."/>
        </authorList>
    </citation>
    <scope>NUCLEOTIDE SEQUENCE [LARGE SCALE GENOMIC DNA]</scope>
    <source>
        <strain evidence="13 14">DSM 21863</strain>
    </source>
</reference>
<evidence type="ECO:0000256" key="1">
    <source>
        <dbReference type="ARBA" id="ARBA00001946"/>
    </source>
</evidence>
<keyword evidence="5" id="KW-0479">Metal-binding</keyword>
<dbReference type="Gene3D" id="3.90.190.20">
    <property type="entry name" value="Mur ligase, C-terminal domain"/>
    <property type="match status" value="1"/>
</dbReference>
<accession>A0A2A9EWP8</accession>
<keyword evidence="6" id="KW-0547">Nucleotide-binding</keyword>
<evidence type="ECO:0000256" key="6">
    <source>
        <dbReference type="ARBA" id="ARBA00022741"/>
    </source>
</evidence>
<dbReference type="InterPro" id="IPR001645">
    <property type="entry name" value="Folylpolyglutamate_synth"/>
</dbReference>
<dbReference type="GO" id="GO:0005737">
    <property type="term" value="C:cytoplasm"/>
    <property type="evidence" value="ECO:0007669"/>
    <property type="project" value="TreeGrafter"/>
</dbReference>
<dbReference type="FunFam" id="3.40.1190.10:FF:000011">
    <property type="entry name" value="Folylpolyglutamate synthase/dihydrofolate synthase"/>
    <property type="match status" value="1"/>
</dbReference>
<dbReference type="PANTHER" id="PTHR11136">
    <property type="entry name" value="FOLYLPOLYGLUTAMATE SYNTHASE-RELATED"/>
    <property type="match status" value="1"/>
</dbReference>
<keyword evidence="14" id="KW-1185">Reference proteome</keyword>
<evidence type="ECO:0000313" key="13">
    <source>
        <dbReference type="EMBL" id="PFG42732.1"/>
    </source>
</evidence>
<comment type="cofactor">
    <cofactor evidence="1">
        <name>Mg(2+)</name>
        <dbReference type="ChEBI" id="CHEBI:18420"/>
    </cofactor>
</comment>
<dbReference type="InterPro" id="IPR036565">
    <property type="entry name" value="Mur-like_cat_sf"/>
</dbReference>
<comment type="caution">
    <text evidence="13">The sequence shown here is derived from an EMBL/GenBank/DDBJ whole genome shotgun (WGS) entry which is preliminary data.</text>
</comment>
<gene>
    <name evidence="13" type="ORF">ATJ88_1403</name>
</gene>
<dbReference type="EC" id="6.3.2.17" evidence="3"/>
<dbReference type="PANTHER" id="PTHR11136:SF0">
    <property type="entry name" value="DIHYDROFOLATE SYNTHETASE-RELATED"/>
    <property type="match status" value="1"/>
</dbReference>
<dbReference type="GO" id="GO:0046872">
    <property type="term" value="F:metal ion binding"/>
    <property type="evidence" value="ECO:0007669"/>
    <property type="project" value="UniProtKB-KW"/>
</dbReference>
<feature type="domain" description="Mur ligase central" evidence="12">
    <location>
        <begin position="72"/>
        <end position="302"/>
    </location>
</feature>
<evidence type="ECO:0000256" key="3">
    <source>
        <dbReference type="ARBA" id="ARBA00013025"/>
    </source>
</evidence>
<dbReference type="InterPro" id="IPR004101">
    <property type="entry name" value="Mur_ligase_C"/>
</dbReference>
<sequence>MSKDAQARAAERKAARAAAEDAAARADLQRVYEHIVSRAPEHDVDPTIDDRVGRLLEMLGDPQHAFRVVHLTGTNGKSSTARMTERLVREHGLRTGLFTSPHLTSVTERIQVDGEPLSAARFVDVWNDVHPYVQIVDAELTAAGKSPLHFFEVLTAMAFAAFADTPVDVAVVEVGMGGTWDCTNTADGEVAVITPVGIDHEKWLGSTPAEIASVKAGIVKPGATAVSAAQLPEVDEVLRDRVAQVGARLLAEDDDIAVVDRRVAVGGQLVALRTPAATYTEVFVPLHGEHQAHNALLALAAVEQLLGGRALDGGVVETAFADVSVPGRLELVRSSPTVLVDVAHNPHGARALVAALDEAFTLRTVVGVVGLMADKDAEGLLAELEPAFSHVVITRSSSPRSADPHDVAEVARDVFGDDRVHVTERLDEALQVATDLAEADDVVGVGTGTGVVVTGSVVTVADARILLGRP</sequence>
<evidence type="ECO:0000256" key="2">
    <source>
        <dbReference type="ARBA" id="ARBA00008276"/>
    </source>
</evidence>
<keyword evidence="8" id="KW-0460">Magnesium</keyword>